<dbReference type="InterPro" id="IPR041205">
    <property type="entry name" value="ScsC_N"/>
</dbReference>
<dbReference type="InterPro" id="IPR013766">
    <property type="entry name" value="Thioredoxin_domain"/>
</dbReference>
<dbReference type="PANTHER" id="PTHR35272">
    <property type="entry name" value="THIOL:DISULFIDE INTERCHANGE PROTEIN DSBC-RELATED"/>
    <property type="match status" value="1"/>
</dbReference>
<dbReference type="SUPFAM" id="SSF52833">
    <property type="entry name" value="Thioredoxin-like"/>
    <property type="match status" value="1"/>
</dbReference>
<dbReference type="Pfam" id="PF18312">
    <property type="entry name" value="ScsC_N"/>
    <property type="match status" value="1"/>
</dbReference>
<evidence type="ECO:0000313" key="4">
    <source>
        <dbReference type="Proteomes" id="UP001629953"/>
    </source>
</evidence>
<evidence type="ECO:0000313" key="3">
    <source>
        <dbReference type="EMBL" id="MFM2485901.1"/>
    </source>
</evidence>
<evidence type="ECO:0000256" key="1">
    <source>
        <dbReference type="SAM" id="SignalP"/>
    </source>
</evidence>
<gene>
    <name evidence="3" type="ORF">ABUE30_12685</name>
</gene>
<feature type="signal peptide" evidence="1">
    <location>
        <begin position="1"/>
        <end position="26"/>
    </location>
</feature>
<dbReference type="CDD" id="cd03023">
    <property type="entry name" value="DsbA_Com1_like"/>
    <property type="match status" value="1"/>
</dbReference>
<proteinExistence type="predicted"/>
<dbReference type="EMBL" id="JBEQCT010000006">
    <property type="protein sequence ID" value="MFM2485901.1"/>
    <property type="molecule type" value="Genomic_DNA"/>
</dbReference>
<dbReference type="PANTHER" id="PTHR35272:SF3">
    <property type="entry name" value="THIOL:DISULFIDE INTERCHANGE PROTEIN DSBC"/>
    <property type="match status" value="1"/>
</dbReference>
<organism evidence="3 4">
    <name type="scientific">Celerinatantimonas yamalensis</name>
    <dbReference type="NCBI Taxonomy" id="559956"/>
    <lineage>
        <taxon>Bacteria</taxon>
        <taxon>Pseudomonadati</taxon>
        <taxon>Pseudomonadota</taxon>
        <taxon>Gammaproteobacteria</taxon>
        <taxon>Celerinatantimonadaceae</taxon>
        <taxon>Celerinatantimonas</taxon>
    </lineage>
</organism>
<feature type="domain" description="Thioredoxin" evidence="2">
    <location>
        <begin position="70"/>
        <end position="198"/>
    </location>
</feature>
<dbReference type="InterPro" id="IPR012336">
    <property type="entry name" value="Thioredoxin-like_fold"/>
</dbReference>
<dbReference type="Gene3D" id="3.40.30.10">
    <property type="entry name" value="Glutaredoxin"/>
    <property type="match status" value="1"/>
</dbReference>
<dbReference type="Proteomes" id="UP001629953">
    <property type="component" value="Unassembled WGS sequence"/>
</dbReference>
<dbReference type="InterPro" id="IPR051470">
    <property type="entry name" value="Thiol:disulfide_interchange"/>
</dbReference>
<evidence type="ECO:0000259" key="2">
    <source>
        <dbReference type="PROSITE" id="PS51352"/>
    </source>
</evidence>
<keyword evidence="4" id="KW-1185">Reference proteome</keyword>
<accession>A0ABW9GAV8</accession>
<name>A0ABW9GAV8_9GAMM</name>
<dbReference type="RefSeq" id="WP_408624163.1">
    <property type="nucleotide sequence ID" value="NZ_JBEQCT010000006.1"/>
</dbReference>
<keyword evidence="1" id="KW-0732">Signal</keyword>
<dbReference type="PROSITE" id="PS51352">
    <property type="entry name" value="THIOREDOXIN_2"/>
    <property type="match status" value="1"/>
</dbReference>
<protein>
    <submittedName>
        <fullName evidence="3">DsbA family protein</fullName>
    </submittedName>
</protein>
<dbReference type="Pfam" id="PF13462">
    <property type="entry name" value="Thioredoxin_4"/>
    <property type="match status" value="1"/>
</dbReference>
<feature type="chain" id="PRO_5046677931" evidence="1">
    <location>
        <begin position="27"/>
        <end position="265"/>
    </location>
</feature>
<comment type="caution">
    <text evidence="3">The sequence shown here is derived from an EMBL/GenBank/DDBJ whole genome shotgun (WGS) entry which is preliminary data.</text>
</comment>
<reference evidence="3 4" key="1">
    <citation type="journal article" date="2013" name="Int. J. Syst. Evol. Microbiol.">
        <title>Celerinatantimonas yamalensis sp. nov., a cold-adapted diazotrophic bacterium from a cold permafrost brine.</title>
        <authorList>
            <person name="Shcherbakova V."/>
            <person name="Chuvilskaya N."/>
            <person name="Rivkina E."/>
            <person name="Demidov N."/>
            <person name="Uchaeva V."/>
            <person name="Suetin S."/>
            <person name="Suzina N."/>
            <person name="Gilichinsky D."/>
        </authorList>
    </citation>
    <scope>NUCLEOTIDE SEQUENCE [LARGE SCALE GENOMIC DNA]</scope>
    <source>
        <strain evidence="3 4">C7</strain>
    </source>
</reference>
<dbReference type="InterPro" id="IPR036249">
    <property type="entry name" value="Thioredoxin-like_sf"/>
</dbReference>
<sequence>MMVIKKRTFAVLSAAMMMATVTTAYAKESTSFSPDQQEQIGKIAADYLLKHPEILVQVSQELQQKQQQETQASLTESAVTAHSALMQLDGIPHVGPKNAKITVTEFFDYQCYYCHKMAPEIEQLMKANPKVKFIFRDWPIFASRWENSATAAFAGLEVWQQKGAKAYMRYHNGIFATGHDEGKLTAADIQKVAKSALNAPLKKVSDTPYKKTILGNDQLSRQIGFQGTPAFIIMPASGASVKNTTVIGGAVDEQTLQQAIEKASQ</sequence>